<evidence type="ECO:0000313" key="5">
    <source>
        <dbReference type="EMBL" id="PSN63900.1"/>
    </source>
</evidence>
<dbReference type="PROSITE" id="PS51061">
    <property type="entry name" value="R3H"/>
    <property type="match status" value="1"/>
</dbReference>
<evidence type="ECO:0008006" key="7">
    <source>
        <dbReference type="Google" id="ProtNLM"/>
    </source>
</evidence>
<dbReference type="STRING" id="1448308.A0A2T2NEV3"/>
<dbReference type="PROSITE" id="PS51673">
    <property type="entry name" value="SUZ"/>
    <property type="match status" value="1"/>
</dbReference>
<keyword evidence="1" id="KW-0597">Phosphoprotein</keyword>
<feature type="compositionally biased region" description="Polar residues" evidence="2">
    <location>
        <begin position="126"/>
        <end position="137"/>
    </location>
</feature>
<feature type="compositionally biased region" description="Polar residues" evidence="2">
    <location>
        <begin position="83"/>
        <end position="93"/>
    </location>
</feature>
<evidence type="ECO:0000313" key="6">
    <source>
        <dbReference type="Proteomes" id="UP000240883"/>
    </source>
</evidence>
<evidence type="ECO:0000256" key="2">
    <source>
        <dbReference type="SAM" id="MobiDB-lite"/>
    </source>
</evidence>
<feature type="region of interest" description="Disordered" evidence="2">
    <location>
        <begin position="345"/>
        <end position="487"/>
    </location>
</feature>
<dbReference type="InterPro" id="IPR001374">
    <property type="entry name" value="R3H_dom"/>
</dbReference>
<feature type="domain" description="R3H" evidence="3">
    <location>
        <begin position="285"/>
        <end position="352"/>
    </location>
</feature>
<feature type="compositionally biased region" description="Polar residues" evidence="2">
    <location>
        <begin position="51"/>
        <end position="60"/>
    </location>
</feature>
<accession>A0A2T2NEV3</accession>
<dbReference type="InterPro" id="IPR051937">
    <property type="entry name" value="R3H_domain_containing"/>
</dbReference>
<dbReference type="EMBL" id="KZ678139">
    <property type="protein sequence ID" value="PSN63900.1"/>
    <property type="molecule type" value="Genomic_DNA"/>
</dbReference>
<evidence type="ECO:0000259" key="4">
    <source>
        <dbReference type="PROSITE" id="PS51673"/>
    </source>
</evidence>
<feature type="compositionally biased region" description="Polar residues" evidence="2">
    <location>
        <begin position="1"/>
        <end position="15"/>
    </location>
</feature>
<feature type="compositionally biased region" description="Polar residues" evidence="2">
    <location>
        <begin position="773"/>
        <end position="791"/>
    </location>
</feature>
<organism evidence="5 6">
    <name type="scientific">Corynespora cassiicola Philippines</name>
    <dbReference type="NCBI Taxonomy" id="1448308"/>
    <lineage>
        <taxon>Eukaryota</taxon>
        <taxon>Fungi</taxon>
        <taxon>Dikarya</taxon>
        <taxon>Ascomycota</taxon>
        <taxon>Pezizomycotina</taxon>
        <taxon>Dothideomycetes</taxon>
        <taxon>Pleosporomycetidae</taxon>
        <taxon>Pleosporales</taxon>
        <taxon>Corynesporascaceae</taxon>
        <taxon>Corynespora</taxon>
    </lineage>
</organism>
<feature type="domain" description="SUZ" evidence="4">
    <location>
        <begin position="349"/>
        <end position="446"/>
    </location>
</feature>
<feature type="compositionally biased region" description="Low complexity" evidence="2">
    <location>
        <begin position="857"/>
        <end position="868"/>
    </location>
</feature>
<name>A0A2T2NEV3_CORCC</name>
<feature type="compositionally biased region" description="Pro residues" evidence="2">
    <location>
        <begin position="38"/>
        <end position="50"/>
    </location>
</feature>
<feature type="compositionally biased region" description="Polar residues" evidence="2">
    <location>
        <begin position="385"/>
        <end position="403"/>
    </location>
</feature>
<feature type="region of interest" description="Disordered" evidence="2">
    <location>
        <begin position="1"/>
        <end position="93"/>
    </location>
</feature>
<dbReference type="CDD" id="cd02642">
    <property type="entry name" value="R3H_encore_like"/>
    <property type="match status" value="1"/>
</dbReference>
<evidence type="ECO:0000256" key="1">
    <source>
        <dbReference type="ARBA" id="ARBA00022553"/>
    </source>
</evidence>
<dbReference type="PANTHER" id="PTHR15672">
    <property type="entry name" value="CAMP-REGULATED PHOSPHOPROTEIN 21 RELATED R3H DOMAIN CONTAINING PROTEIN"/>
    <property type="match status" value="1"/>
</dbReference>
<dbReference type="Proteomes" id="UP000240883">
    <property type="component" value="Unassembled WGS sequence"/>
</dbReference>
<feature type="region of interest" description="Disordered" evidence="2">
    <location>
        <begin position="101"/>
        <end position="120"/>
    </location>
</feature>
<dbReference type="GO" id="GO:0006012">
    <property type="term" value="P:galactose metabolic process"/>
    <property type="evidence" value="ECO:0007669"/>
    <property type="project" value="TreeGrafter"/>
</dbReference>
<dbReference type="SUPFAM" id="SSF82708">
    <property type="entry name" value="R3H domain"/>
    <property type="match status" value="1"/>
</dbReference>
<reference evidence="5 6" key="1">
    <citation type="journal article" date="2018" name="Front. Microbiol.">
        <title>Genome-Wide Analysis of Corynespora cassiicola Leaf Fall Disease Putative Effectors.</title>
        <authorList>
            <person name="Lopez D."/>
            <person name="Ribeiro S."/>
            <person name="Label P."/>
            <person name="Fumanal B."/>
            <person name="Venisse J.S."/>
            <person name="Kohler A."/>
            <person name="de Oliveira R.R."/>
            <person name="Labutti K."/>
            <person name="Lipzen A."/>
            <person name="Lail K."/>
            <person name="Bauer D."/>
            <person name="Ohm R.A."/>
            <person name="Barry K.W."/>
            <person name="Spatafora J."/>
            <person name="Grigoriev I.V."/>
            <person name="Martin F.M."/>
            <person name="Pujade-Renaud V."/>
        </authorList>
    </citation>
    <scope>NUCLEOTIDE SEQUENCE [LARGE SCALE GENOMIC DNA]</scope>
    <source>
        <strain evidence="5 6">Philippines</strain>
    </source>
</reference>
<evidence type="ECO:0000259" key="3">
    <source>
        <dbReference type="PROSITE" id="PS51061"/>
    </source>
</evidence>
<dbReference type="Pfam" id="PF12752">
    <property type="entry name" value="SUZ"/>
    <property type="match status" value="1"/>
</dbReference>
<feature type="compositionally biased region" description="Polar residues" evidence="2">
    <location>
        <begin position="357"/>
        <end position="367"/>
    </location>
</feature>
<proteinExistence type="predicted"/>
<feature type="compositionally biased region" description="Basic and acidic residues" evidence="2">
    <location>
        <begin position="68"/>
        <end position="81"/>
    </location>
</feature>
<dbReference type="GO" id="GO:0003676">
    <property type="term" value="F:nucleic acid binding"/>
    <property type="evidence" value="ECO:0007669"/>
    <property type="project" value="UniProtKB-UniRule"/>
</dbReference>
<dbReference type="OrthoDB" id="278430at2759"/>
<feature type="region of interest" description="Disordered" evidence="2">
    <location>
        <begin position="125"/>
        <end position="196"/>
    </location>
</feature>
<keyword evidence="6" id="KW-1185">Reference proteome</keyword>
<dbReference type="Pfam" id="PF01424">
    <property type="entry name" value="R3H"/>
    <property type="match status" value="1"/>
</dbReference>
<dbReference type="InterPro" id="IPR036867">
    <property type="entry name" value="R3H_dom_sf"/>
</dbReference>
<dbReference type="Gene3D" id="3.30.1370.50">
    <property type="entry name" value="R3H-like domain"/>
    <property type="match status" value="1"/>
</dbReference>
<protein>
    <recommendedName>
        <fullName evidence="7">SUZ domain-containing protein</fullName>
    </recommendedName>
</protein>
<sequence length="868" mass="93119">MASTTSVPLEQSQARPSFAKVAASAYKPQNSKDLAPSAKPPVATPHPPAHSQPSQNSAPTNGDAPKASVERNEDGEIKEKAGNTASRTGQWANATAEQVVIQAGSKGDEPEKARPSIALVKFSAAEDSNTQLSSSDGSAKPPSLDGKSVASATTFALDEKESIRPDDSASLRAVEEEDVTSPPGSVVADSRGGSDSDVGRAFRDQLHEIAACGPQPQRGVPPGRFPNASANGPHTLYDPNQPANGIGRPMSQPLVNGMANTSNPMNLPAIPDEKLIEALQSPRDRLFVVKLEQDFIDFIKDSRENEYSLPNCNTFYRMLAHRLADYYLLGHVVDSTMTGVKITRTPYCRIPPPLSQMVDSSKSSNTPPVDLPARRIMRRGDDAKSGTNTTANSENPSKTTSEVGGSDGDNEATDGAAKDKDKSALTREEREARYREARQRIFGSAESEENDTTDANGAGEEKDASRSSSASGKKKNKKQRNYDDDDFEARSRFNAYYPPQYPTANFNGDNTVYYNGFPGHMQNQPYPGMNPAGSPPPTYNNGYPVMMPQDAQAQYVWSGQQYQAPNGPMAYPSYGSGPMQNGYDLSADFQRGMQSFQSAGMPSQVTPKMANVPMASYQDTYQPQPQQMPMNPGWPQMNQQPPFMGQTPYAQNGPGNRPMSAPIQGPVPGSYPYGQLPPSPYNGKPNHLQHPVPGSFNRQQFNPQSQAFVPGGRNMPFPMPNMPQGPAQSMNGYGNFQMPVAGQIPRPSPPIAQQQAFGSPRSVQGIVPVPMKNQPSSQTPQIASSQLVPTPQGSAQSSASAPQQSSIAKWGTPSHLPPKPPAPVQQKPPQFSLPGHNFPRVPNIAPGFTASSPIIRNGAGAPNAQNPN</sequence>
<gene>
    <name evidence="5" type="ORF">BS50DRAFT_499345</name>
</gene>
<dbReference type="InterPro" id="IPR024771">
    <property type="entry name" value="SUZ"/>
</dbReference>
<dbReference type="AlphaFoldDB" id="A0A2T2NEV3"/>
<dbReference type="PANTHER" id="PTHR15672:SF8">
    <property type="entry name" value="PROTEIN ENCORE"/>
    <property type="match status" value="1"/>
</dbReference>
<feature type="compositionally biased region" description="Low complexity" evidence="2">
    <location>
        <begin position="792"/>
        <end position="808"/>
    </location>
</feature>
<feature type="compositionally biased region" description="Basic and acidic residues" evidence="2">
    <location>
        <begin position="416"/>
        <end position="439"/>
    </location>
</feature>
<feature type="region of interest" description="Disordered" evidence="2">
    <location>
        <begin position="741"/>
        <end position="868"/>
    </location>
</feature>
<feature type="compositionally biased region" description="Basic and acidic residues" evidence="2">
    <location>
        <begin position="157"/>
        <end position="169"/>
    </location>
</feature>